<dbReference type="PROSITE" id="PS51257">
    <property type="entry name" value="PROKAR_LIPOPROTEIN"/>
    <property type="match status" value="1"/>
</dbReference>
<dbReference type="InterPro" id="IPR011044">
    <property type="entry name" value="Quino_amine_DH_bsu"/>
</dbReference>
<gene>
    <name evidence="1" type="ORF">OIN59_04990</name>
</gene>
<name>A0ABT5RSV2_9BURK</name>
<proteinExistence type="predicted"/>
<dbReference type="InterPro" id="IPR028994">
    <property type="entry name" value="Integrin_alpha_N"/>
</dbReference>
<protein>
    <submittedName>
        <fullName evidence="1">VCBS repeat-containing protein</fullName>
    </submittedName>
</protein>
<evidence type="ECO:0000313" key="1">
    <source>
        <dbReference type="EMBL" id="MDD2176780.1"/>
    </source>
</evidence>
<dbReference type="RefSeq" id="WP_274107714.1">
    <property type="nucleotide sequence ID" value="NZ_JAPCKI010000002.1"/>
</dbReference>
<dbReference type="EMBL" id="JAPCKI010000002">
    <property type="protein sequence ID" value="MDD2176780.1"/>
    <property type="molecule type" value="Genomic_DNA"/>
</dbReference>
<dbReference type="SUPFAM" id="SSF69318">
    <property type="entry name" value="Integrin alpha N-terminal domain"/>
    <property type="match status" value="1"/>
</dbReference>
<evidence type="ECO:0000313" key="2">
    <source>
        <dbReference type="Proteomes" id="UP001148932"/>
    </source>
</evidence>
<dbReference type="Gene3D" id="2.130.10.10">
    <property type="entry name" value="YVTN repeat-like/Quinoprotein amine dehydrogenase"/>
    <property type="match status" value="1"/>
</dbReference>
<accession>A0ABT5RSV2</accession>
<reference evidence="1" key="1">
    <citation type="submission" date="2022-10" db="EMBL/GenBank/DDBJ databases">
        <title>Description of microaerobic benzene degrading bacteria.</title>
        <authorList>
            <person name="Bedics A."/>
            <person name="Tancsics A."/>
            <person name="Banerjee S."/>
        </authorList>
    </citation>
    <scope>NUCLEOTIDE SEQUENCE</scope>
    <source>
        <strain evidence="1">D2M1</strain>
    </source>
</reference>
<keyword evidence="2" id="KW-1185">Reference proteome</keyword>
<dbReference type="Proteomes" id="UP001148932">
    <property type="component" value="Unassembled WGS sequence"/>
</dbReference>
<sequence length="377" mass="40075">MVLSKSLPRLMLGVVVGLLLGGCQTQPQKVVAPGVVPKAVATGNALAADKGRLQLDLPDAWGGDVRCGKFGCLLGAVEHEKNTVVVHQLAPNRTARLLSKFSVPYHPDSVAWLEDDLLAAAVEDGSTVDIFRLVDEKLVKVQGVTVWFGPRDVTLVNASEGRYRLLATPYSGSKVAWIDLPDGSAGTARVTQSTWCKSPWHPAKVSQLPKMSGGGIVVACLDDRRVVAVPDSNLMAAPTVLATFNAIPRRVASSPSGRWLYVGLETGSRNARIDMQTGELQWIAASPNGSVSVVALSDDLVLWGEDGRLVMQRLDAQGVVLESGELPASGFSTDLQVIDVDGDGALDAVVLNSAGTKSDVIYGPLWEKALQRPLMKK</sequence>
<organism evidence="1 2">
    <name type="scientific">Acidovorax benzenivorans</name>
    <dbReference type="NCBI Taxonomy" id="2987520"/>
    <lineage>
        <taxon>Bacteria</taxon>
        <taxon>Pseudomonadati</taxon>
        <taxon>Pseudomonadota</taxon>
        <taxon>Betaproteobacteria</taxon>
        <taxon>Burkholderiales</taxon>
        <taxon>Comamonadaceae</taxon>
        <taxon>Acidovorax</taxon>
    </lineage>
</organism>
<dbReference type="InterPro" id="IPR015943">
    <property type="entry name" value="WD40/YVTN_repeat-like_dom_sf"/>
</dbReference>
<dbReference type="SUPFAM" id="SSF50969">
    <property type="entry name" value="YVTN repeat-like/Quinoprotein amine dehydrogenase"/>
    <property type="match status" value="1"/>
</dbReference>
<comment type="caution">
    <text evidence="1">The sequence shown here is derived from an EMBL/GenBank/DDBJ whole genome shotgun (WGS) entry which is preliminary data.</text>
</comment>